<evidence type="ECO:0000256" key="1">
    <source>
        <dbReference type="SAM" id="MobiDB-lite"/>
    </source>
</evidence>
<proteinExistence type="predicted"/>
<protein>
    <recommendedName>
        <fullName evidence="4">Sel1 repeat family protein</fullName>
    </recommendedName>
</protein>
<comment type="caution">
    <text evidence="2">The sequence shown here is derived from an EMBL/GenBank/DDBJ whole genome shotgun (WGS) entry which is preliminary data.</text>
</comment>
<dbReference type="PANTHER" id="PTHR11102:SF160">
    <property type="entry name" value="ERAD-ASSOCIATED E3 UBIQUITIN-PROTEIN LIGASE COMPONENT HRD3"/>
    <property type="match status" value="1"/>
</dbReference>
<sequence>MRPARPPGRHMARSLARGWAIPVGLLLAHLAGVGPWGAAQAQSPSLAATSPAATPGAAKTAAPNPAVPRMGPPRTMAPSGVDPDPAFTAYQRGRYRTALDLAVSRANAQGDPVSMTLAAELLSQGYGVRQNPTVAREWYEAAAAKGNPDALFTLGAILMASPSAANKDQAVDFFRRAAENGNARAAYNLGLVYLQGQVAPKEPAIAAEWFKRGAESDQPDALYALATLYRDGNGVPQDPVESARLLQRASEIGNDVATTELAIVVFNGTGVPKDEERAAALFRKAALQGNAIAQNRYARILSAGRGAPKDVIAAASWHLAAKAQKLDDPMLDKLVASLTPEQRAQAQTRIKPWTPAPAY</sequence>
<dbReference type="EMBL" id="SMFY01000004">
    <property type="protein sequence ID" value="TCK23251.1"/>
    <property type="molecule type" value="Genomic_DNA"/>
</dbReference>
<reference evidence="2 3" key="1">
    <citation type="submission" date="2019-03" db="EMBL/GenBank/DDBJ databases">
        <title>Genomic Encyclopedia of Type Strains, Phase IV (KMG-IV): sequencing the most valuable type-strain genomes for metagenomic binning, comparative biology and taxonomic classification.</title>
        <authorList>
            <person name="Goeker M."/>
        </authorList>
    </citation>
    <scope>NUCLEOTIDE SEQUENCE [LARGE SCALE GENOMIC DNA]</scope>
    <source>
        <strain evidence="2 3">DSM 101</strain>
    </source>
</reference>
<feature type="region of interest" description="Disordered" evidence="1">
    <location>
        <begin position="47"/>
        <end position="85"/>
    </location>
</feature>
<dbReference type="Gene3D" id="1.25.40.10">
    <property type="entry name" value="Tetratricopeptide repeat domain"/>
    <property type="match status" value="1"/>
</dbReference>
<accession>A0A4R1HPV4</accession>
<name>A0A4R1HPV4_ANCAQ</name>
<dbReference type="InterPro" id="IPR006597">
    <property type="entry name" value="Sel1-like"/>
</dbReference>
<dbReference type="AlphaFoldDB" id="A0A4R1HPV4"/>
<dbReference type="InterPro" id="IPR050767">
    <property type="entry name" value="Sel1_AlgK"/>
</dbReference>
<dbReference type="Proteomes" id="UP000295030">
    <property type="component" value="Unassembled WGS sequence"/>
</dbReference>
<evidence type="ECO:0000313" key="2">
    <source>
        <dbReference type="EMBL" id="TCK23251.1"/>
    </source>
</evidence>
<keyword evidence="3" id="KW-1185">Reference proteome</keyword>
<evidence type="ECO:0000313" key="3">
    <source>
        <dbReference type="Proteomes" id="UP000295030"/>
    </source>
</evidence>
<dbReference type="SMART" id="SM00671">
    <property type="entry name" value="SEL1"/>
    <property type="match status" value="6"/>
</dbReference>
<dbReference type="PANTHER" id="PTHR11102">
    <property type="entry name" value="SEL-1-LIKE PROTEIN"/>
    <property type="match status" value="1"/>
</dbReference>
<gene>
    <name evidence="2" type="ORF">EV667_3930</name>
</gene>
<evidence type="ECO:0008006" key="4">
    <source>
        <dbReference type="Google" id="ProtNLM"/>
    </source>
</evidence>
<dbReference type="OrthoDB" id="9816559at2"/>
<organism evidence="2 3">
    <name type="scientific">Ancylobacter aquaticus</name>
    <dbReference type="NCBI Taxonomy" id="100"/>
    <lineage>
        <taxon>Bacteria</taxon>
        <taxon>Pseudomonadati</taxon>
        <taxon>Pseudomonadota</taxon>
        <taxon>Alphaproteobacteria</taxon>
        <taxon>Hyphomicrobiales</taxon>
        <taxon>Xanthobacteraceae</taxon>
        <taxon>Ancylobacter</taxon>
    </lineage>
</organism>
<feature type="compositionally biased region" description="Low complexity" evidence="1">
    <location>
        <begin position="47"/>
        <end position="68"/>
    </location>
</feature>
<dbReference type="InterPro" id="IPR011990">
    <property type="entry name" value="TPR-like_helical_dom_sf"/>
</dbReference>
<dbReference type="SUPFAM" id="SSF81901">
    <property type="entry name" value="HCP-like"/>
    <property type="match status" value="1"/>
</dbReference>
<dbReference type="Pfam" id="PF08238">
    <property type="entry name" value="Sel1"/>
    <property type="match status" value="6"/>
</dbReference>